<sequence>MEIYSFTQSNGKRIKQFQSDFIMSRILHTEKPVHIASMYLEENGIIGFHQAVTAQLLLIVHGCGLVRGELEKFWNVQAGDAVFWKKGEWHETKSLNGLTAIVIEGEELDPSAYMTRSFCCYE</sequence>
<dbReference type="OrthoDB" id="3782397at2"/>
<dbReference type="Gene3D" id="2.60.120.10">
    <property type="entry name" value="Jelly Rolls"/>
    <property type="match status" value="1"/>
</dbReference>
<dbReference type="EMBL" id="CP016020">
    <property type="protein sequence ID" value="APH05645.1"/>
    <property type="molecule type" value="Genomic_DNA"/>
</dbReference>
<keyword evidence="2" id="KW-1185">Reference proteome</keyword>
<evidence type="ECO:0000313" key="2">
    <source>
        <dbReference type="Proteomes" id="UP000181936"/>
    </source>
</evidence>
<protein>
    <submittedName>
        <fullName evidence="1">Cupin</fullName>
    </submittedName>
</protein>
<accession>A0A1L3MTI3</accession>
<dbReference type="SUPFAM" id="SSF51182">
    <property type="entry name" value="RmlC-like cupins"/>
    <property type="match status" value="1"/>
</dbReference>
<dbReference type="STRING" id="1547283.A9C19_13290"/>
<dbReference type="InterPro" id="IPR014710">
    <property type="entry name" value="RmlC-like_jellyroll"/>
</dbReference>
<dbReference type="KEGG" id="bwh:A9C19_13290"/>
<proteinExistence type="predicted"/>
<dbReference type="InterPro" id="IPR011051">
    <property type="entry name" value="RmlC_Cupin_sf"/>
</dbReference>
<organism evidence="1 2">
    <name type="scientific">Bacillus weihaiensis</name>
    <dbReference type="NCBI Taxonomy" id="1547283"/>
    <lineage>
        <taxon>Bacteria</taxon>
        <taxon>Bacillati</taxon>
        <taxon>Bacillota</taxon>
        <taxon>Bacilli</taxon>
        <taxon>Bacillales</taxon>
        <taxon>Bacillaceae</taxon>
        <taxon>Bacillus</taxon>
    </lineage>
</organism>
<dbReference type="Proteomes" id="UP000181936">
    <property type="component" value="Chromosome"/>
</dbReference>
<dbReference type="RefSeq" id="WP_072580438.1">
    <property type="nucleotide sequence ID" value="NZ_CP016020.1"/>
</dbReference>
<name>A0A1L3MTI3_9BACI</name>
<evidence type="ECO:0000313" key="1">
    <source>
        <dbReference type="EMBL" id="APH05645.1"/>
    </source>
</evidence>
<reference evidence="1 2" key="1">
    <citation type="journal article" date="2016" name="Sci. Rep.">
        <title>Complete genome sequence and transcriptomic analysis of a novel marine strain Bacillus weihaiensis reveals the mechanism of brown algae degradation.</title>
        <authorList>
            <person name="Zhu Y."/>
            <person name="Chen P."/>
            <person name="Bao Y."/>
            <person name="Men Y."/>
            <person name="Zeng Y."/>
            <person name="Yang J."/>
            <person name="Sun J."/>
            <person name="Sun Y."/>
        </authorList>
    </citation>
    <scope>NUCLEOTIDE SEQUENCE [LARGE SCALE GENOMIC DNA]</scope>
    <source>
        <strain evidence="1 2">Alg07</strain>
    </source>
</reference>
<dbReference type="AlphaFoldDB" id="A0A1L3MTI3"/>
<gene>
    <name evidence="1" type="ORF">A9C19_13290</name>
</gene>